<evidence type="ECO:0000256" key="6">
    <source>
        <dbReference type="ARBA" id="ARBA00025513"/>
    </source>
</evidence>
<evidence type="ECO:0000256" key="3">
    <source>
        <dbReference type="ARBA" id="ARBA00023015"/>
    </source>
</evidence>
<comment type="similarity">
    <text evidence="2 7">Belongs to the enhancer of polycomb family.</text>
</comment>
<comment type="caution">
    <text evidence="10">The sequence shown here is derived from an EMBL/GenBank/DDBJ whole genome shotgun (WGS) entry which is preliminary data.</text>
</comment>
<dbReference type="AlphaFoldDB" id="A0A9N8W788"/>
<keyword evidence="5 7" id="KW-0539">Nucleus</keyword>
<dbReference type="GO" id="GO:0035267">
    <property type="term" value="C:NuA4 histone acetyltransferase complex"/>
    <property type="evidence" value="ECO:0007669"/>
    <property type="project" value="InterPro"/>
</dbReference>
<dbReference type="Pfam" id="PF10513">
    <property type="entry name" value="EPL1"/>
    <property type="match status" value="1"/>
</dbReference>
<organism evidence="10 11">
    <name type="scientific">Paraglomus occultum</name>
    <dbReference type="NCBI Taxonomy" id="144539"/>
    <lineage>
        <taxon>Eukaryota</taxon>
        <taxon>Fungi</taxon>
        <taxon>Fungi incertae sedis</taxon>
        <taxon>Mucoromycota</taxon>
        <taxon>Glomeromycotina</taxon>
        <taxon>Glomeromycetes</taxon>
        <taxon>Paraglomerales</taxon>
        <taxon>Paraglomeraceae</taxon>
        <taxon>Paraglomus</taxon>
    </lineage>
</organism>
<feature type="compositionally biased region" description="Polar residues" evidence="8">
    <location>
        <begin position="756"/>
        <end position="775"/>
    </location>
</feature>
<evidence type="ECO:0000313" key="10">
    <source>
        <dbReference type="EMBL" id="CAG8476727.1"/>
    </source>
</evidence>
<comment type="function">
    <text evidence="6">Component of the NuA4 histone acetyltransferase complex which is involved in transcriptional activation of selected genes principally by acetylation of nucleosomal histone H4 and H2A. The NuA4 complex is also involved in DNA repair. Involved in gene silencing by neighboring heterochromatin, blockage of the silencing spreading along the chromosome, and required for cell cycle progression through G2/M.</text>
</comment>
<feature type="compositionally biased region" description="Low complexity" evidence="8">
    <location>
        <begin position="527"/>
        <end position="586"/>
    </location>
</feature>
<dbReference type="GO" id="GO:0006357">
    <property type="term" value="P:regulation of transcription by RNA polymerase II"/>
    <property type="evidence" value="ECO:0007669"/>
    <property type="project" value="InterPro"/>
</dbReference>
<dbReference type="EMBL" id="CAJVPJ010000097">
    <property type="protein sequence ID" value="CAG8476727.1"/>
    <property type="molecule type" value="Genomic_DNA"/>
</dbReference>
<dbReference type="Proteomes" id="UP000789572">
    <property type="component" value="Unassembled WGS sequence"/>
</dbReference>
<comment type="subcellular location">
    <subcellularLocation>
        <location evidence="1 7">Nucleus</location>
    </subcellularLocation>
</comment>
<evidence type="ECO:0000256" key="5">
    <source>
        <dbReference type="ARBA" id="ARBA00023242"/>
    </source>
</evidence>
<accession>A0A9N8W788</accession>
<dbReference type="InterPro" id="IPR019542">
    <property type="entry name" value="Enhancer_polycomb-like_N"/>
</dbReference>
<feature type="region of interest" description="Disordered" evidence="8">
    <location>
        <begin position="527"/>
        <end position="605"/>
    </location>
</feature>
<keyword evidence="4 7" id="KW-0804">Transcription</keyword>
<sequence length="782" mass="89392">MSNRKSFRNRKIDNKKPIRIYLEDEITDLDELTGVARSVPVIETGVDKDEEEELHLQEALTAASAVLATGDLSKAAVIPTPHARREVPNYEELYGSKTWTDPCSLIRFSTPIEECIGCPYTLDEEDDRWLAEYNKNAQPAARISEDYFEKIMHQFDQSSKRNIMDLKELPTWEQMEKSWNEKSMIPKSLAQIVYPHWKERRIKRGGRPIIPRLKLEETSRNENDPYVCFRRRELKPLRKTRRTDAQSLEKLRGLRRDIALGSRLVNMIKDREGTRKEILSLSNTQFEKRYLMKKMQQRLGIQEFDQDLKEKKTRKMSYTDDRDNGQIRIATRRGSTPADVGYVDLTDYPYQKPRKSLSVSYYRPNLRSRTDSQSHSQPFRTSYVRCRIGRGGRRYLDRRSLRSPTVTASTNKNIYTYDDFMYDKDEFSDYSDDLSDVQQEDLERRLARWSILTEEDLQNLSARVRLPQVQLHAQSMAQSNDNHNYSTIPSNVNLSANPFISNAHARLLRPPQPLLNRITNQAAIVRRQQVQQPSPQRTQHQQQPQQQPQQSQPQQSQQQHQQQQPPQQQPSQQQQPQQQQPQQVRPMRVGPDSQTIHSLVSSPTTNVVRSPMQTAAQVVGTNVHRGIHMSNMLHRPVQLANSAAQRQNPNSNTASTTSNGLTSNASVLLASMKMGLNAKLAQRLVLNGVPGLSPSTHLHTTHITQPQHIQIHSPMLTGHHNPTTSSPLRQNVTITGSPLMGNNNLVGNGSPVSIASSLGSQYHPSLTQSVPQTSTHHQRPSS</sequence>
<feature type="compositionally biased region" description="Polar residues" evidence="8">
    <location>
        <begin position="592"/>
        <end position="605"/>
    </location>
</feature>
<dbReference type="InterPro" id="IPR024943">
    <property type="entry name" value="Enhancer_polycomb"/>
</dbReference>
<dbReference type="GO" id="GO:0005634">
    <property type="term" value="C:nucleus"/>
    <property type="evidence" value="ECO:0007669"/>
    <property type="project" value="UniProtKB-SubCell"/>
</dbReference>
<evidence type="ECO:0000256" key="1">
    <source>
        <dbReference type="ARBA" id="ARBA00004123"/>
    </source>
</evidence>
<gene>
    <name evidence="10" type="ORF">POCULU_LOCUS1324</name>
</gene>
<evidence type="ECO:0000256" key="7">
    <source>
        <dbReference type="RuleBase" id="RU361124"/>
    </source>
</evidence>
<evidence type="ECO:0000256" key="8">
    <source>
        <dbReference type="SAM" id="MobiDB-lite"/>
    </source>
</evidence>
<dbReference type="OrthoDB" id="435275at2759"/>
<feature type="domain" description="Enhancer of polycomb-like N-terminal" evidence="9">
    <location>
        <begin position="8"/>
        <end position="155"/>
    </location>
</feature>
<keyword evidence="11" id="KW-1185">Reference proteome</keyword>
<dbReference type="PANTHER" id="PTHR14898">
    <property type="entry name" value="ENHANCER OF POLYCOMB"/>
    <property type="match status" value="1"/>
</dbReference>
<proteinExistence type="inferred from homology"/>
<name>A0A9N8W788_9GLOM</name>
<keyword evidence="3 7" id="KW-0805">Transcription regulation</keyword>
<feature type="region of interest" description="Disordered" evidence="8">
    <location>
        <begin position="756"/>
        <end position="782"/>
    </location>
</feature>
<evidence type="ECO:0000256" key="2">
    <source>
        <dbReference type="ARBA" id="ARBA00008035"/>
    </source>
</evidence>
<evidence type="ECO:0000313" key="11">
    <source>
        <dbReference type="Proteomes" id="UP000789572"/>
    </source>
</evidence>
<evidence type="ECO:0000256" key="4">
    <source>
        <dbReference type="ARBA" id="ARBA00023163"/>
    </source>
</evidence>
<evidence type="ECO:0000259" key="9">
    <source>
        <dbReference type="Pfam" id="PF10513"/>
    </source>
</evidence>
<protein>
    <recommendedName>
        <fullName evidence="7">Enhancer of polycomb-like protein</fullName>
    </recommendedName>
</protein>
<reference evidence="10" key="1">
    <citation type="submission" date="2021-06" db="EMBL/GenBank/DDBJ databases">
        <authorList>
            <person name="Kallberg Y."/>
            <person name="Tangrot J."/>
            <person name="Rosling A."/>
        </authorList>
    </citation>
    <scope>NUCLEOTIDE SEQUENCE</scope>
    <source>
        <strain evidence="10">IA702</strain>
    </source>
</reference>